<gene>
    <name evidence="1" type="ORF">VW35_15800</name>
</gene>
<dbReference type="AlphaFoldDB" id="A0A0F5L5N9"/>
<proteinExistence type="predicted"/>
<organism evidence="1 2">
    <name type="scientific">Devosia soli</name>
    <dbReference type="NCBI Taxonomy" id="361041"/>
    <lineage>
        <taxon>Bacteria</taxon>
        <taxon>Pseudomonadati</taxon>
        <taxon>Pseudomonadota</taxon>
        <taxon>Alphaproteobacteria</taxon>
        <taxon>Hyphomicrobiales</taxon>
        <taxon>Devosiaceae</taxon>
        <taxon>Devosia</taxon>
    </lineage>
</organism>
<dbReference type="RefSeq" id="WP_046144067.1">
    <property type="nucleotide sequence ID" value="NZ_LAJG01000034.1"/>
</dbReference>
<dbReference type="Proteomes" id="UP000033514">
    <property type="component" value="Unassembled WGS sequence"/>
</dbReference>
<evidence type="ECO:0000313" key="1">
    <source>
        <dbReference type="EMBL" id="KKB76957.1"/>
    </source>
</evidence>
<keyword evidence="2" id="KW-1185">Reference proteome</keyword>
<sequence length="66" mass="6959">MSAAATAAVGWIVYMWGRVLKTDFDQKSADSLHAALERGMLAAVEALGTRAGRGNLLAFAANYAET</sequence>
<name>A0A0F5L5N9_9HYPH</name>
<reference evidence="1 2" key="1">
    <citation type="submission" date="2015-03" db="EMBL/GenBank/DDBJ databases">
        <authorList>
            <person name="Hassan Y.I."/>
            <person name="Lepp D."/>
            <person name="Zhou T."/>
        </authorList>
    </citation>
    <scope>NUCLEOTIDE SEQUENCE [LARGE SCALE GENOMIC DNA]</scope>
    <source>
        <strain evidence="1 2">GH2-10</strain>
    </source>
</reference>
<protein>
    <submittedName>
        <fullName evidence="1">Uncharacterized protein</fullName>
    </submittedName>
</protein>
<accession>A0A0F5L5N9</accession>
<dbReference type="EMBL" id="LAJG01000034">
    <property type="protein sequence ID" value="KKB76957.1"/>
    <property type="molecule type" value="Genomic_DNA"/>
</dbReference>
<evidence type="ECO:0000313" key="2">
    <source>
        <dbReference type="Proteomes" id="UP000033514"/>
    </source>
</evidence>
<comment type="caution">
    <text evidence="1">The sequence shown here is derived from an EMBL/GenBank/DDBJ whole genome shotgun (WGS) entry which is preliminary data.</text>
</comment>